<sequence length="88" mass="9923">MSHRPSLASLPLDTLQSIITTLAVRDILRLAATCRSTRSILGVSKTWERLDFTGLWAKLDNATFVKFVKRVSENRTALPANVKKLWIL</sequence>
<dbReference type="Pfam" id="PF12937">
    <property type="entry name" value="F-box-like"/>
    <property type="match status" value="1"/>
</dbReference>
<dbReference type="SUPFAM" id="SSF81383">
    <property type="entry name" value="F-box domain"/>
    <property type="match status" value="1"/>
</dbReference>
<dbReference type="OrthoDB" id="10610811at2759"/>
<gene>
    <name evidence="2" type="ORF">M427DRAFT_55784</name>
</gene>
<proteinExistence type="predicted"/>
<name>A0A139AII7_GONPJ</name>
<dbReference type="AlphaFoldDB" id="A0A139AII7"/>
<dbReference type="Proteomes" id="UP000070544">
    <property type="component" value="Unassembled WGS sequence"/>
</dbReference>
<evidence type="ECO:0000313" key="2">
    <source>
        <dbReference type="EMBL" id="KXS16364.1"/>
    </source>
</evidence>
<evidence type="ECO:0000259" key="1">
    <source>
        <dbReference type="PROSITE" id="PS50181"/>
    </source>
</evidence>
<dbReference type="EMBL" id="KQ965754">
    <property type="protein sequence ID" value="KXS16364.1"/>
    <property type="molecule type" value="Genomic_DNA"/>
</dbReference>
<dbReference type="Gene3D" id="3.80.10.10">
    <property type="entry name" value="Ribonuclease Inhibitor"/>
    <property type="match status" value="1"/>
</dbReference>
<organism evidence="2 3">
    <name type="scientific">Gonapodya prolifera (strain JEL478)</name>
    <name type="common">Monoblepharis prolifera</name>
    <dbReference type="NCBI Taxonomy" id="1344416"/>
    <lineage>
        <taxon>Eukaryota</taxon>
        <taxon>Fungi</taxon>
        <taxon>Fungi incertae sedis</taxon>
        <taxon>Chytridiomycota</taxon>
        <taxon>Chytridiomycota incertae sedis</taxon>
        <taxon>Monoblepharidomycetes</taxon>
        <taxon>Monoblepharidales</taxon>
        <taxon>Gonapodyaceae</taxon>
        <taxon>Gonapodya</taxon>
    </lineage>
</organism>
<keyword evidence="3" id="KW-1185">Reference proteome</keyword>
<dbReference type="PROSITE" id="PS50181">
    <property type="entry name" value="FBOX"/>
    <property type="match status" value="1"/>
</dbReference>
<feature type="domain" description="F-box" evidence="1">
    <location>
        <begin position="4"/>
        <end position="50"/>
    </location>
</feature>
<dbReference type="InterPro" id="IPR032675">
    <property type="entry name" value="LRR_dom_sf"/>
</dbReference>
<reference evidence="2 3" key="1">
    <citation type="journal article" date="2015" name="Genome Biol. Evol.">
        <title>Phylogenomic analyses indicate that early fungi evolved digesting cell walls of algal ancestors of land plants.</title>
        <authorList>
            <person name="Chang Y."/>
            <person name="Wang S."/>
            <person name="Sekimoto S."/>
            <person name="Aerts A.L."/>
            <person name="Choi C."/>
            <person name="Clum A."/>
            <person name="LaButti K.M."/>
            <person name="Lindquist E.A."/>
            <person name="Yee Ngan C."/>
            <person name="Ohm R.A."/>
            <person name="Salamov A.A."/>
            <person name="Grigoriev I.V."/>
            <person name="Spatafora J.W."/>
            <person name="Berbee M.L."/>
        </authorList>
    </citation>
    <scope>NUCLEOTIDE SEQUENCE [LARGE SCALE GENOMIC DNA]</scope>
    <source>
        <strain evidence="2 3">JEL478</strain>
    </source>
</reference>
<protein>
    <recommendedName>
        <fullName evidence="1">F-box domain-containing protein</fullName>
    </recommendedName>
</protein>
<dbReference type="InterPro" id="IPR001810">
    <property type="entry name" value="F-box_dom"/>
</dbReference>
<evidence type="ECO:0000313" key="3">
    <source>
        <dbReference type="Proteomes" id="UP000070544"/>
    </source>
</evidence>
<dbReference type="InterPro" id="IPR036047">
    <property type="entry name" value="F-box-like_dom_sf"/>
</dbReference>
<accession>A0A139AII7</accession>